<dbReference type="CDD" id="cd06453">
    <property type="entry name" value="SufS_like"/>
    <property type="match status" value="1"/>
</dbReference>
<dbReference type="InterPro" id="IPR015421">
    <property type="entry name" value="PyrdxlP-dep_Trfase_major"/>
</dbReference>
<dbReference type="InterPro" id="IPR010970">
    <property type="entry name" value="Cys_dSase_SufS"/>
</dbReference>
<evidence type="ECO:0000313" key="9">
    <source>
        <dbReference type="EMBL" id="EFU67774.1"/>
    </source>
</evidence>
<dbReference type="Proteomes" id="UP000032871">
    <property type="component" value="Unassembled WGS sequence"/>
</dbReference>
<dbReference type="GO" id="GO:0030170">
    <property type="term" value="F:pyridoxal phosphate binding"/>
    <property type="evidence" value="ECO:0007669"/>
    <property type="project" value="InterPro"/>
</dbReference>
<dbReference type="InterPro" id="IPR015422">
    <property type="entry name" value="PyrdxlP-dep_Trfase_small"/>
</dbReference>
<dbReference type="GO" id="GO:0031071">
    <property type="term" value="F:cysteine desulfurase activity"/>
    <property type="evidence" value="ECO:0007669"/>
    <property type="project" value="UniProtKB-EC"/>
</dbReference>
<reference evidence="9 10" key="1">
    <citation type="submission" date="2010-12" db="EMBL/GenBank/DDBJ databases">
        <authorList>
            <person name="Muzny D."/>
            <person name="Qin X."/>
            <person name="Deng J."/>
            <person name="Jiang H."/>
            <person name="Liu Y."/>
            <person name="Qu J."/>
            <person name="Song X.-Z."/>
            <person name="Zhang L."/>
            <person name="Thornton R."/>
            <person name="Coyle M."/>
            <person name="Francisco L."/>
            <person name="Jackson L."/>
            <person name="Javaid M."/>
            <person name="Korchina V."/>
            <person name="Kovar C."/>
            <person name="Mata R."/>
            <person name="Mathew T."/>
            <person name="Ngo R."/>
            <person name="Nguyen L."/>
            <person name="Nguyen N."/>
            <person name="Okwuonu G."/>
            <person name="Ongeri F."/>
            <person name="Pham C."/>
            <person name="Simmons D."/>
            <person name="Wilczek-Boney K."/>
            <person name="Hale W."/>
            <person name="Jakkamsetti A."/>
            <person name="Pham P."/>
            <person name="Ruth R."/>
            <person name="San Lucas F."/>
            <person name="Warren J."/>
            <person name="Zhang J."/>
            <person name="Zhao Z."/>
            <person name="Zhou C."/>
            <person name="Zhu D."/>
            <person name="Lee S."/>
            <person name="Bess C."/>
            <person name="Blankenburg K."/>
            <person name="Forbes L."/>
            <person name="Fu Q."/>
            <person name="Gubbala S."/>
            <person name="Hirani K."/>
            <person name="Jayaseelan J.C."/>
            <person name="Lara F."/>
            <person name="Munidasa M."/>
            <person name="Palculict T."/>
            <person name="Patil S."/>
            <person name="Pu L.-L."/>
            <person name="Saada N."/>
            <person name="Tang L."/>
            <person name="Weissenberger G."/>
            <person name="Zhu Y."/>
            <person name="Hemphill L."/>
            <person name="Shang Y."/>
            <person name="Youmans B."/>
            <person name="Ayvaz T."/>
            <person name="Ross M."/>
            <person name="Santibanez J."/>
            <person name="Aqrawi P."/>
            <person name="Gross S."/>
            <person name="Joshi V."/>
            <person name="Fowler G."/>
            <person name="Nazareth L."/>
            <person name="Reid J."/>
            <person name="Worley K."/>
            <person name="Petrosino J."/>
            <person name="Highlander S."/>
            <person name="Gibbs R."/>
        </authorList>
    </citation>
    <scope>NUCLEOTIDE SEQUENCE [LARGE SCALE GENOMIC DNA]</scope>
    <source>
        <strain evidence="9 10">ATCC 33393</strain>
    </source>
</reference>
<sequence length="408" mass="45352">MASFQKVNYMNFDPMTFRQYFPYFTHNDAVVYLDNAATTLKPQCLIDATVDFYQSAGSVHRSQYDEKQTALYEQARTRVKHLINAEDEQAVIWTSGTTQGINTVANGLLPHLKTGDEIIISEADHHANFVTWHQIAEKSGAKLHVLPIDDSWLINTETLLKQLNPNTKLVALNFASNVTGTQQPVIQLIQHIRDKSSAFILLDAAQAISHVKIDLAELDVDFIAFSAHKIYGPTGLGVLSGKLSSLNLLQPLQYGGKMISKVSKEQITFSGLPYRLEAGTPNIAAVIGFNAVLAWLSQWDIAEMESSAVHLAEITRRRLSHYEKCKLFNSPQPSSVVSFVFEDINASDLATLLAEQQIALRVGEHCAQPYLARLGQTATLRLSFAPYNVASEVETFFNALDKSLELLR</sequence>
<keyword evidence="10" id="KW-1185">Reference proteome</keyword>
<dbReference type="HOGENOM" id="CLU_003433_2_3_6"/>
<dbReference type="EC" id="2.8.1.7" evidence="3"/>
<dbReference type="PANTHER" id="PTHR43586:SF8">
    <property type="entry name" value="CYSTEINE DESULFURASE 1, CHLOROPLASTIC"/>
    <property type="match status" value="1"/>
</dbReference>
<evidence type="ECO:0000256" key="2">
    <source>
        <dbReference type="ARBA" id="ARBA00010447"/>
    </source>
</evidence>
<accession>E6KY61</accession>
<dbReference type="AlphaFoldDB" id="E6KY61"/>
<evidence type="ECO:0000256" key="4">
    <source>
        <dbReference type="ARBA" id="ARBA00022679"/>
    </source>
</evidence>
<name>E6KY61_9PAST</name>
<evidence type="ECO:0000313" key="10">
    <source>
        <dbReference type="Proteomes" id="UP000032871"/>
    </source>
</evidence>
<dbReference type="InterPro" id="IPR020578">
    <property type="entry name" value="Aminotrans_V_PyrdxlP_BS"/>
</dbReference>
<evidence type="ECO:0000256" key="6">
    <source>
        <dbReference type="ARBA" id="ARBA00050776"/>
    </source>
</evidence>
<comment type="cofactor">
    <cofactor evidence="1 7">
        <name>pyridoxal 5'-phosphate</name>
        <dbReference type="ChEBI" id="CHEBI:597326"/>
    </cofactor>
</comment>
<dbReference type="Pfam" id="PF00266">
    <property type="entry name" value="Aminotran_5"/>
    <property type="match status" value="1"/>
</dbReference>
<gene>
    <name evidence="9" type="primary">iscS2</name>
    <name evidence="9" type="ORF">HMPREF9064_1093</name>
</gene>
<protein>
    <recommendedName>
        <fullName evidence="3">cysteine desulfurase</fullName>
        <ecNumber evidence="3">2.8.1.7</ecNumber>
    </recommendedName>
</protein>
<dbReference type="InterPro" id="IPR000192">
    <property type="entry name" value="Aminotrans_V_dom"/>
</dbReference>
<comment type="similarity">
    <text evidence="2">Belongs to the class-V pyridoxal-phosphate-dependent aminotransferase family. Csd subfamily.</text>
</comment>
<dbReference type="GO" id="GO:0006534">
    <property type="term" value="P:cysteine metabolic process"/>
    <property type="evidence" value="ECO:0007669"/>
    <property type="project" value="InterPro"/>
</dbReference>
<feature type="domain" description="Aminotransferase class V" evidence="8">
    <location>
        <begin position="31"/>
        <end position="396"/>
    </location>
</feature>
<evidence type="ECO:0000256" key="3">
    <source>
        <dbReference type="ARBA" id="ARBA00012239"/>
    </source>
</evidence>
<dbReference type="SUPFAM" id="SSF53383">
    <property type="entry name" value="PLP-dependent transferases"/>
    <property type="match status" value="1"/>
</dbReference>
<proteinExistence type="inferred from homology"/>
<evidence type="ECO:0000256" key="5">
    <source>
        <dbReference type="ARBA" id="ARBA00022898"/>
    </source>
</evidence>
<evidence type="ECO:0000256" key="7">
    <source>
        <dbReference type="RuleBase" id="RU004504"/>
    </source>
</evidence>
<dbReference type="PROSITE" id="PS00595">
    <property type="entry name" value="AA_TRANSFER_CLASS_5"/>
    <property type="match status" value="1"/>
</dbReference>
<dbReference type="Gene3D" id="3.90.1150.10">
    <property type="entry name" value="Aspartate Aminotransferase, domain 1"/>
    <property type="match status" value="1"/>
</dbReference>
<keyword evidence="4 9" id="KW-0808">Transferase</keyword>
<comment type="caution">
    <text evidence="9">The sequence shown here is derived from an EMBL/GenBank/DDBJ whole genome shotgun (WGS) entry which is preliminary data.</text>
</comment>
<keyword evidence="5" id="KW-0663">Pyridoxal phosphate</keyword>
<dbReference type="STRING" id="739.GCA_001059425_00751"/>
<dbReference type="InterPro" id="IPR015424">
    <property type="entry name" value="PyrdxlP-dep_Trfase"/>
</dbReference>
<organism evidence="9 10">
    <name type="scientific">Aggregatibacter segnis ATCC 33393</name>
    <dbReference type="NCBI Taxonomy" id="888057"/>
    <lineage>
        <taxon>Bacteria</taxon>
        <taxon>Pseudomonadati</taxon>
        <taxon>Pseudomonadota</taxon>
        <taxon>Gammaproteobacteria</taxon>
        <taxon>Pasteurellales</taxon>
        <taxon>Pasteurellaceae</taxon>
        <taxon>Aggregatibacter</taxon>
    </lineage>
</organism>
<evidence type="ECO:0000256" key="1">
    <source>
        <dbReference type="ARBA" id="ARBA00001933"/>
    </source>
</evidence>
<dbReference type="EMBL" id="AEPS01000005">
    <property type="protein sequence ID" value="EFU67774.1"/>
    <property type="molecule type" value="Genomic_DNA"/>
</dbReference>
<evidence type="ECO:0000259" key="8">
    <source>
        <dbReference type="Pfam" id="PF00266"/>
    </source>
</evidence>
<dbReference type="PANTHER" id="PTHR43586">
    <property type="entry name" value="CYSTEINE DESULFURASE"/>
    <property type="match status" value="1"/>
</dbReference>
<dbReference type="Gene3D" id="3.40.640.10">
    <property type="entry name" value="Type I PLP-dependent aspartate aminotransferase-like (Major domain)"/>
    <property type="match status" value="1"/>
</dbReference>
<comment type="catalytic activity">
    <reaction evidence="6">
        <text>(sulfur carrier)-H + L-cysteine = (sulfur carrier)-SH + L-alanine</text>
        <dbReference type="Rhea" id="RHEA:43892"/>
        <dbReference type="Rhea" id="RHEA-COMP:14737"/>
        <dbReference type="Rhea" id="RHEA-COMP:14739"/>
        <dbReference type="ChEBI" id="CHEBI:29917"/>
        <dbReference type="ChEBI" id="CHEBI:35235"/>
        <dbReference type="ChEBI" id="CHEBI:57972"/>
        <dbReference type="ChEBI" id="CHEBI:64428"/>
        <dbReference type="EC" id="2.8.1.7"/>
    </reaction>
</comment>